<sequence length="112" mass="13259">MDWMISKKEKLEPLLLIAFAVFCSSLTQGNSPFINRFLVLKAVFGLIPMKYRFGLIIGWKKNECNWRGYYKEAIKRYTTNFLQINPNSINISWEIFYFSTNTVESRLSEKEQ</sequence>
<reference evidence="1 2" key="1">
    <citation type="journal article" date="2012" name="Front. Microbiol.">
        <title>Redundancy and modularity in membrane-associated dissimilatory nitrate reduction in Bacillus.</title>
        <authorList>
            <person name="Heylen K."/>
            <person name="Keltjens J."/>
        </authorList>
    </citation>
    <scope>NUCLEOTIDE SEQUENCE [LARGE SCALE GENOMIC DNA]</scope>
    <source>
        <strain evidence="2">LMG 21833T</strain>
    </source>
</reference>
<keyword evidence="2" id="KW-1185">Reference proteome</keyword>
<organism evidence="1 2">
    <name type="scientific">Neobacillus bataviensis LMG 21833</name>
    <dbReference type="NCBI Taxonomy" id="1117379"/>
    <lineage>
        <taxon>Bacteria</taxon>
        <taxon>Bacillati</taxon>
        <taxon>Bacillota</taxon>
        <taxon>Bacilli</taxon>
        <taxon>Bacillales</taxon>
        <taxon>Bacillaceae</taxon>
        <taxon>Neobacillus</taxon>
    </lineage>
</organism>
<proteinExistence type="predicted"/>
<dbReference type="RefSeq" id="WP_007087575.1">
    <property type="nucleotide sequence ID" value="NZ_AJLS01000141.1"/>
</dbReference>
<evidence type="ECO:0000313" key="1">
    <source>
        <dbReference type="EMBL" id="EKN64790.1"/>
    </source>
</evidence>
<accession>K6C0V2</accession>
<dbReference type="EMBL" id="AJLS01000141">
    <property type="protein sequence ID" value="EKN64790.1"/>
    <property type="molecule type" value="Genomic_DNA"/>
</dbReference>
<dbReference type="Proteomes" id="UP000006316">
    <property type="component" value="Unassembled WGS sequence"/>
</dbReference>
<gene>
    <name evidence="1" type="ORF">BABA_22918</name>
</gene>
<evidence type="ECO:0000313" key="2">
    <source>
        <dbReference type="Proteomes" id="UP000006316"/>
    </source>
</evidence>
<comment type="caution">
    <text evidence="1">The sequence shown here is derived from an EMBL/GenBank/DDBJ whole genome shotgun (WGS) entry which is preliminary data.</text>
</comment>
<dbReference type="STRING" id="1117379.BABA_22918"/>
<name>K6C0V2_9BACI</name>
<protein>
    <submittedName>
        <fullName evidence="1">Uncharacterized protein</fullName>
    </submittedName>
</protein>
<dbReference type="AlphaFoldDB" id="K6C0V2"/>